<accession>A0A193BYC1</accession>
<dbReference type="RefSeq" id="WP_044852886.1">
    <property type="nucleotide sequence ID" value="NZ_CP016174.1"/>
</dbReference>
<dbReference type="Gene3D" id="3.30.1540.10">
    <property type="entry name" value="formyl-coa transferase, domain 3"/>
    <property type="match status" value="1"/>
</dbReference>
<dbReference type="InterPro" id="IPR023606">
    <property type="entry name" value="CoA-Trfase_III_dom_1_sf"/>
</dbReference>
<name>A0A193BYC1_AMYOR</name>
<dbReference type="Proteomes" id="UP000093695">
    <property type="component" value="Chromosome"/>
</dbReference>
<dbReference type="InterPro" id="IPR044855">
    <property type="entry name" value="CoA-Trfase_III_dom3_sf"/>
</dbReference>
<dbReference type="KEGG" id="aori:SD37_17355"/>
<dbReference type="InterPro" id="IPR003673">
    <property type="entry name" value="CoA-Trfase_fam_III"/>
</dbReference>
<dbReference type="GO" id="GO:0003824">
    <property type="term" value="F:catalytic activity"/>
    <property type="evidence" value="ECO:0007669"/>
    <property type="project" value="InterPro"/>
</dbReference>
<dbReference type="InterPro" id="IPR050509">
    <property type="entry name" value="CoA-transferase_III"/>
</dbReference>
<organism evidence="1 2">
    <name type="scientific">Amycolatopsis orientalis</name>
    <name type="common">Nocardia orientalis</name>
    <dbReference type="NCBI Taxonomy" id="31958"/>
    <lineage>
        <taxon>Bacteria</taxon>
        <taxon>Bacillati</taxon>
        <taxon>Actinomycetota</taxon>
        <taxon>Actinomycetes</taxon>
        <taxon>Pseudonocardiales</taxon>
        <taxon>Pseudonocardiaceae</taxon>
        <taxon>Amycolatopsis</taxon>
    </lineage>
</organism>
<dbReference type="PANTHER" id="PTHR48228">
    <property type="entry name" value="SUCCINYL-COA--D-CITRAMALATE COA-TRANSFERASE"/>
    <property type="match status" value="1"/>
</dbReference>
<sequence>MTTALDAVTVAGPVDLPLAGELDVQAACGIMQVHGRRFGRPTPLGLDYASLLAVELAEMGAVALKLARARGIPLRGVATSLAQAALLAISQYLAAATAGDEHRESFAPGGPPFRSADRVAFEIETLDPVVWQRFWTRLGADEKAVSTGWRPFAHRFATATCPLPPRLPGLLASLPIAAIERAADSAGMTLMRVSDRALDRSPAFVVSGNGRGHRPVRPVELLPLSGLVVLESCRRVQGPMAGHLLRLLGATVRRIEPPGGDPLRWVPPVAGDTSARFRALNEGKEVVEADLNTPGGRRQLLELAAGADVFLHNWAPGKAGQWSLCPNDLARVRPGIVYSSASGWGTEFGPKPPVGTDYVVQAHAGVPPSLMTIVDVFGGIVSAHGIVTALARGATRVDSSLLSAACRLNAGARRRCDRPLTVPVCEDLAALAVDPRFARALIPRECVLVASPWEFTL</sequence>
<dbReference type="STRING" id="31958.SD37_17355"/>
<gene>
    <name evidence="1" type="ORF">SD37_17355</name>
</gene>
<dbReference type="SUPFAM" id="SSF89796">
    <property type="entry name" value="CoA-transferase family III (CaiB/BaiF)"/>
    <property type="match status" value="2"/>
</dbReference>
<dbReference type="Gene3D" id="3.40.50.10540">
    <property type="entry name" value="Crotonobetainyl-coa:carnitine coa-transferase, domain 1"/>
    <property type="match status" value="2"/>
</dbReference>
<proteinExistence type="predicted"/>
<keyword evidence="2" id="KW-1185">Reference proteome</keyword>
<protein>
    <submittedName>
        <fullName evidence="1">Carnitine dehydratase</fullName>
    </submittedName>
</protein>
<reference evidence="1 2" key="1">
    <citation type="journal article" date="2015" name="Genome Announc.">
        <title>Draft Genome Sequence of Norvancomycin-Producing Strain Amycolatopsis orientalis CPCC200066.</title>
        <authorList>
            <person name="Lei X."/>
            <person name="Yuan F."/>
            <person name="Shi Y."/>
            <person name="Li X."/>
            <person name="Wang L."/>
            <person name="Hong B."/>
        </authorList>
    </citation>
    <scope>NUCLEOTIDE SEQUENCE [LARGE SCALE GENOMIC DNA]</scope>
    <source>
        <strain evidence="1 2">B-37</strain>
    </source>
</reference>
<evidence type="ECO:0000313" key="1">
    <source>
        <dbReference type="EMBL" id="ANN17236.1"/>
    </source>
</evidence>
<dbReference type="EMBL" id="CP016174">
    <property type="protein sequence ID" value="ANN17236.1"/>
    <property type="molecule type" value="Genomic_DNA"/>
</dbReference>
<evidence type="ECO:0000313" key="2">
    <source>
        <dbReference type="Proteomes" id="UP000093695"/>
    </source>
</evidence>
<dbReference type="PANTHER" id="PTHR48228:SF5">
    <property type="entry name" value="ALPHA-METHYLACYL-COA RACEMASE"/>
    <property type="match status" value="1"/>
</dbReference>
<dbReference type="Pfam" id="PF02515">
    <property type="entry name" value="CoA_transf_3"/>
    <property type="match status" value="1"/>
</dbReference>
<dbReference type="AlphaFoldDB" id="A0A193BYC1"/>